<name>A0A7W8IPC4_9BACL</name>
<comment type="caution">
    <text evidence="1">The sequence shown here is derived from an EMBL/GenBank/DDBJ whole genome shotgun (WGS) entry which is preliminary data.</text>
</comment>
<accession>A0A7W8IPC4</accession>
<evidence type="ECO:0000313" key="1">
    <source>
        <dbReference type="EMBL" id="MBB5324152.1"/>
    </source>
</evidence>
<gene>
    <name evidence="1" type="ORF">HNQ34_001245</name>
</gene>
<protein>
    <submittedName>
        <fullName evidence="1">Uncharacterized protein</fullName>
    </submittedName>
</protein>
<dbReference type="EMBL" id="JACHEP010000004">
    <property type="protein sequence ID" value="MBB5324152.1"/>
    <property type="molecule type" value="Genomic_DNA"/>
</dbReference>
<organism evidence="1 2">
    <name type="scientific">Anoxybacteroides tepidamans</name>
    <dbReference type="NCBI Taxonomy" id="265948"/>
    <lineage>
        <taxon>Bacteria</taxon>
        <taxon>Bacillati</taxon>
        <taxon>Bacillota</taxon>
        <taxon>Bacilli</taxon>
        <taxon>Bacillales</taxon>
        <taxon>Anoxybacillaceae</taxon>
        <taxon>Anoxybacteroides</taxon>
    </lineage>
</organism>
<dbReference type="Proteomes" id="UP000520011">
    <property type="component" value="Unassembled WGS sequence"/>
</dbReference>
<proteinExistence type="predicted"/>
<sequence>MKKKTAAAKKQTPWEKLLEQMAKKIKERQQQQ</sequence>
<keyword evidence="2" id="KW-1185">Reference proteome</keyword>
<reference evidence="1 2" key="1">
    <citation type="submission" date="2020-08" db="EMBL/GenBank/DDBJ databases">
        <title>Genomic Encyclopedia of Type Strains, Phase IV (KMG-IV): sequencing the most valuable type-strain genomes for metagenomic binning, comparative biology and taxonomic classification.</title>
        <authorList>
            <person name="Goeker M."/>
        </authorList>
    </citation>
    <scope>NUCLEOTIDE SEQUENCE [LARGE SCALE GENOMIC DNA]</scope>
    <source>
        <strain evidence="1 2">DSM 16325</strain>
    </source>
</reference>
<dbReference type="AlphaFoldDB" id="A0A7W8IPC4"/>
<evidence type="ECO:0000313" key="2">
    <source>
        <dbReference type="Proteomes" id="UP000520011"/>
    </source>
</evidence>